<keyword evidence="1" id="KW-0732">Signal</keyword>
<dbReference type="STRING" id="413434.SAMN04488132_103145"/>
<dbReference type="OrthoDB" id="1111074at2"/>
<organism evidence="3 4">
    <name type="scientific">Sediminibacterium ginsengisoli</name>
    <dbReference type="NCBI Taxonomy" id="413434"/>
    <lineage>
        <taxon>Bacteria</taxon>
        <taxon>Pseudomonadati</taxon>
        <taxon>Bacteroidota</taxon>
        <taxon>Chitinophagia</taxon>
        <taxon>Chitinophagales</taxon>
        <taxon>Chitinophagaceae</taxon>
        <taxon>Sediminibacterium</taxon>
    </lineage>
</organism>
<dbReference type="RefSeq" id="WP_078830641.1">
    <property type="nucleotide sequence ID" value="NZ_FUWH01000003.1"/>
</dbReference>
<feature type="domain" description="DUF5689" evidence="2">
    <location>
        <begin position="34"/>
        <end position="243"/>
    </location>
</feature>
<sequence length="418" mass="44542">MKKINISIMAALLSLSLTGCLKEDMNNALGTVNPVTTAEQIRSLYKGNDVTIAREMIGGAHKLSGIVISDAAAKNIAPGTFVIQNYGRGNIRGIIVALGETATVPFAMGDSVEIEVLGAKLSRTKGSLQLSGIGTDKMKKLASNLTPSVKQLTIAELATSFLNYESTLITVNADVKPTPVSGETYSGEKNLNDGSNGLVKLHTETTATFAANRVPASAAFTGIATYNTDTANKQVWMRNLNDVKNASGPLYPGYPEDFESPDASQKGSYAAANITLKTGQWRLDQAILGNTSGRDRFNPAGLQCIRMQQELSASGYLQMNYDLPNGATKVTLSYGAYYTDASSTWRLEYSTNQGTTWQQIGNDISDAGSNGGLAKGATFLMNISGPVRFRINKLGLGKNSATVQNGRLSIDDFAVYQN</sequence>
<dbReference type="InterPro" id="IPR043744">
    <property type="entry name" value="DUF5689"/>
</dbReference>
<accession>A0A1T4M3L2</accession>
<evidence type="ECO:0000313" key="4">
    <source>
        <dbReference type="Proteomes" id="UP000190888"/>
    </source>
</evidence>
<name>A0A1T4M3L2_9BACT</name>
<feature type="chain" id="PRO_5012165197" description="DUF5689 domain-containing protein" evidence="1">
    <location>
        <begin position="22"/>
        <end position="418"/>
    </location>
</feature>
<feature type="signal peptide" evidence="1">
    <location>
        <begin position="1"/>
        <end position="21"/>
    </location>
</feature>
<dbReference type="PROSITE" id="PS51257">
    <property type="entry name" value="PROKAR_LIPOPROTEIN"/>
    <property type="match status" value="1"/>
</dbReference>
<proteinExistence type="predicted"/>
<reference evidence="3 4" key="1">
    <citation type="submission" date="2017-02" db="EMBL/GenBank/DDBJ databases">
        <authorList>
            <person name="Peterson S.W."/>
        </authorList>
    </citation>
    <scope>NUCLEOTIDE SEQUENCE [LARGE SCALE GENOMIC DNA]</scope>
    <source>
        <strain evidence="3 4">DSM 22335</strain>
    </source>
</reference>
<dbReference type="Pfam" id="PF18942">
    <property type="entry name" value="DUF5689"/>
    <property type="match status" value="1"/>
</dbReference>
<evidence type="ECO:0000256" key="1">
    <source>
        <dbReference type="SAM" id="SignalP"/>
    </source>
</evidence>
<gene>
    <name evidence="3" type="ORF">SAMN04488132_103145</name>
</gene>
<evidence type="ECO:0000313" key="3">
    <source>
        <dbReference type="EMBL" id="SJZ61501.1"/>
    </source>
</evidence>
<dbReference type="EMBL" id="FUWH01000003">
    <property type="protein sequence ID" value="SJZ61501.1"/>
    <property type="molecule type" value="Genomic_DNA"/>
</dbReference>
<dbReference type="Proteomes" id="UP000190888">
    <property type="component" value="Unassembled WGS sequence"/>
</dbReference>
<protein>
    <recommendedName>
        <fullName evidence="2">DUF5689 domain-containing protein</fullName>
    </recommendedName>
</protein>
<dbReference type="AlphaFoldDB" id="A0A1T4M3L2"/>
<evidence type="ECO:0000259" key="2">
    <source>
        <dbReference type="Pfam" id="PF18942"/>
    </source>
</evidence>
<keyword evidence="4" id="KW-1185">Reference proteome</keyword>